<accession>A0AAD4R9G5</accession>
<organism evidence="4 5">
    <name type="scientific">Ditylenchus destructor</name>
    <dbReference type="NCBI Taxonomy" id="166010"/>
    <lineage>
        <taxon>Eukaryota</taxon>
        <taxon>Metazoa</taxon>
        <taxon>Ecdysozoa</taxon>
        <taxon>Nematoda</taxon>
        <taxon>Chromadorea</taxon>
        <taxon>Rhabditida</taxon>
        <taxon>Tylenchina</taxon>
        <taxon>Tylenchomorpha</taxon>
        <taxon>Sphaerularioidea</taxon>
        <taxon>Anguinidae</taxon>
        <taxon>Anguininae</taxon>
        <taxon>Ditylenchus</taxon>
    </lineage>
</organism>
<evidence type="ECO:0000256" key="1">
    <source>
        <dbReference type="SAM" id="MobiDB-lite"/>
    </source>
</evidence>
<feature type="domain" description="Polyprotein allergen nematode" evidence="3">
    <location>
        <begin position="54"/>
        <end position="159"/>
    </location>
</feature>
<feature type="chain" id="PRO_5041953630" evidence="2">
    <location>
        <begin position="19"/>
        <end position="1213"/>
    </location>
</feature>
<dbReference type="AlphaFoldDB" id="A0AAD4R9G5"/>
<dbReference type="Pfam" id="PF16469">
    <property type="entry name" value="NPA"/>
    <property type="match status" value="8"/>
</dbReference>
<evidence type="ECO:0000259" key="3">
    <source>
        <dbReference type="Pfam" id="PF16469"/>
    </source>
</evidence>
<dbReference type="Proteomes" id="UP001201812">
    <property type="component" value="Unassembled WGS sequence"/>
</dbReference>
<feature type="region of interest" description="Disordered" evidence="1">
    <location>
        <begin position="599"/>
        <end position="618"/>
    </location>
</feature>
<reference evidence="4" key="1">
    <citation type="submission" date="2022-01" db="EMBL/GenBank/DDBJ databases">
        <title>Genome Sequence Resource for Two Populations of Ditylenchus destructor, the Migratory Endoparasitic Phytonematode.</title>
        <authorList>
            <person name="Zhang H."/>
            <person name="Lin R."/>
            <person name="Xie B."/>
        </authorList>
    </citation>
    <scope>NUCLEOTIDE SEQUENCE</scope>
    <source>
        <strain evidence="4">BazhouSP</strain>
    </source>
</reference>
<feature type="domain" description="Polyprotein allergen nematode" evidence="3">
    <location>
        <begin position="756"/>
        <end position="877"/>
    </location>
</feature>
<protein>
    <submittedName>
        <fullName evidence="4">Nematode polyprotein allergen ABA-1 domain-containing protein</fullName>
    </submittedName>
</protein>
<feature type="signal peptide" evidence="2">
    <location>
        <begin position="1"/>
        <end position="18"/>
    </location>
</feature>
<gene>
    <name evidence="4" type="ORF">DdX_06255</name>
</gene>
<feature type="region of interest" description="Disordered" evidence="1">
    <location>
        <begin position="887"/>
        <end position="942"/>
    </location>
</feature>
<feature type="domain" description="Polyprotein allergen nematode" evidence="3">
    <location>
        <begin position="204"/>
        <end position="297"/>
    </location>
</feature>
<feature type="domain" description="Polyprotein allergen nematode" evidence="3">
    <location>
        <begin position="472"/>
        <end position="593"/>
    </location>
</feature>
<dbReference type="Gene3D" id="1.10.533.30">
    <property type="entry name" value="Nematode polyprotein allergen ABA-1"/>
    <property type="match status" value="8"/>
</dbReference>
<keyword evidence="2" id="KW-0732">Signal</keyword>
<feature type="domain" description="Polyprotein allergen nematode" evidence="3">
    <location>
        <begin position="617"/>
        <end position="738"/>
    </location>
</feature>
<sequence length="1213" mass="139435">MRNFTLLSLLVAVGLVNCSLFTGYEESDNTLYHSYARKHQRRHVINHNEIPVNVEWLTDEQLSELGTLDSVSQVEKIRSFYDLLSTKEERQSAANKIVAQCYDWLPQVTTEAERNQLKELHHSDQHNECKERIGEFIQRLPEEKQSQLRKYWSFCEHVWYSTVHHSHHHHQRKSEDEAEVTEGHQHSHDHRRRRRDHDGHDHGKIEEYFKSHLSWLSDAQKEEMRTMKDNGKSRTALREKVFEFFDQTTGDAKEQARELLRGGCRELLRSVIGDEKADEIKRMKESGASVANLVTLFKEGVFYFFSGINRLLMANCKFPRRRDHHDHGGHTLEDYFKSHLSWLTDAQKEQLRTLKAGGSNRADLQKKVYEFYDEASGDTKETATEQLKGGCRELLRSVVGESKANELKTLKESGATPGELNKKVEELLAEVTDEHKKAVATEYGPYCKKLFGVDGQTPASRRRRDHHSHGGHTLEDYFKSHLSWLTDAQKEQLRTLKAGGSNRAELQKKVYEFYDEASGDTKETATEQLKGGCRELLRSVVGEDKANELKSLKESGAGPEELSKKVEELLAAVTDEHKKAVATEYGPYCKKLFGVDGQTPAGRRRRDHHEGHSHGGHTLEDYFKSHLSWLTDAQKEQLRTLKAGGSNRADLQKKVYEFFDEASGDTKESAREQLKGGCRELLKNVVGEDKANELKTLKESGATPGELSKKVEEFLAGVADDHKKAVATEYGPYCKKLFGVDESTPSARRRRDHHQHTLEDYLQSHLTWLTDAQKEQLRTMKSDGKGRSDIQAKVLEFYEAASGDTKEQATQLLQAGCRQLLRSVVGEDKANELKALKESGASVTELDNKVEEFLAQVEDEGKKATAKEYGPSCKRLFGVKPSTRRRMRRDRLVFQNEEDNNQRTSGNDVDQQQDDDRRNSRNKNDENNDEDHIRKHHSWLNEQQKEELDQLKEQGRDGPALHERILEFFHLSGDDVKDIARNLLTSGCEKLLGSLFGEEQAAEIKQMREQGASQSEIEDKVRNMAENIEDEDKKAEALKYGSTCRKIFTLLVRKRRTPPLVKLMRNRNPVLYHHSLEDQLKTHLMWLSYEEKETLRTMKEEGASRRELQLKVADFFEKTRGDRRRLALEHFKAGCQELLYSIVRQYRAVEVRAVLNTPGVDMDEMNRKVGQLLVDMENDGQWKEAQELGPACRKSLHIVNYMKLEKQQGSDED</sequence>
<evidence type="ECO:0000256" key="2">
    <source>
        <dbReference type="SAM" id="SignalP"/>
    </source>
</evidence>
<proteinExistence type="predicted"/>
<evidence type="ECO:0000313" key="4">
    <source>
        <dbReference type="EMBL" id="KAI1719128.1"/>
    </source>
</evidence>
<comment type="caution">
    <text evidence="4">The sequence shown here is derived from an EMBL/GenBank/DDBJ whole genome shotgun (WGS) entry which is preliminary data.</text>
</comment>
<feature type="domain" description="Polyprotein allergen nematode" evidence="3">
    <location>
        <begin position="930"/>
        <end position="1048"/>
    </location>
</feature>
<dbReference type="InterPro" id="IPR032487">
    <property type="entry name" value="ABA-1_nematode"/>
</dbReference>
<dbReference type="EMBL" id="JAKKPZ010000007">
    <property type="protein sequence ID" value="KAI1719128.1"/>
    <property type="molecule type" value="Genomic_DNA"/>
</dbReference>
<feature type="domain" description="Polyprotein allergen nematode" evidence="3">
    <location>
        <begin position="330"/>
        <end position="451"/>
    </location>
</feature>
<feature type="compositionally biased region" description="Basic and acidic residues" evidence="1">
    <location>
        <begin position="914"/>
        <end position="933"/>
    </location>
</feature>
<feature type="compositionally biased region" description="Basic and acidic residues" evidence="1">
    <location>
        <begin position="608"/>
        <end position="618"/>
    </location>
</feature>
<evidence type="ECO:0000313" key="5">
    <source>
        <dbReference type="Proteomes" id="UP001201812"/>
    </source>
</evidence>
<dbReference type="InterPro" id="IPR038289">
    <property type="entry name" value="DVA-1_sf"/>
</dbReference>
<name>A0AAD4R9G5_9BILA</name>
<feature type="region of interest" description="Disordered" evidence="1">
    <location>
        <begin position="169"/>
        <end position="202"/>
    </location>
</feature>
<keyword evidence="5" id="KW-1185">Reference proteome</keyword>
<feature type="domain" description="Polyprotein allergen nematode" evidence="3">
    <location>
        <begin position="1074"/>
        <end position="1194"/>
    </location>
</feature>